<keyword evidence="3" id="KW-1185">Reference proteome</keyword>
<dbReference type="AlphaFoldDB" id="A0A1Y2HXR3"/>
<evidence type="ECO:0000313" key="2">
    <source>
        <dbReference type="EMBL" id="ORZ38523.1"/>
    </source>
</evidence>
<sequence length="233" mass="24414">MSNGIGTTTTPSSAAPLIHPTSAIHQQSPTRSSSTAASPSMIAAASLSLSHLASLRARSKSLLTRSPSTHAMSRSQLSYPLSTSFTILTIGIIILWSIGLTATLFPIFPRVRRSPVNALVNACCLAFESSFERLLKFAKHKHHRRQSRLTAATAGFQGDEEDEGGLGHIGSVSGIGSWTAGTRLGHGPGEVHQPELEVMKEEMEASGVGSTKTSRSAAGAVVMATAVLEGGRQ</sequence>
<dbReference type="Proteomes" id="UP000193411">
    <property type="component" value="Unassembled WGS sequence"/>
</dbReference>
<organism evidence="2 3">
    <name type="scientific">Catenaria anguillulae PL171</name>
    <dbReference type="NCBI Taxonomy" id="765915"/>
    <lineage>
        <taxon>Eukaryota</taxon>
        <taxon>Fungi</taxon>
        <taxon>Fungi incertae sedis</taxon>
        <taxon>Blastocladiomycota</taxon>
        <taxon>Blastocladiomycetes</taxon>
        <taxon>Blastocladiales</taxon>
        <taxon>Catenariaceae</taxon>
        <taxon>Catenaria</taxon>
    </lineage>
</organism>
<gene>
    <name evidence="2" type="ORF">BCR44DRAFT_37600</name>
</gene>
<reference evidence="2 3" key="1">
    <citation type="submission" date="2016-07" db="EMBL/GenBank/DDBJ databases">
        <title>Pervasive Adenine N6-methylation of Active Genes in Fungi.</title>
        <authorList>
            <consortium name="DOE Joint Genome Institute"/>
            <person name="Mondo S.J."/>
            <person name="Dannebaum R.O."/>
            <person name="Kuo R.C."/>
            <person name="Labutti K."/>
            <person name="Haridas S."/>
            <person name="Kuo A."/>
            <person name="Salamov A."/>
            <person name="Ahrendt S.R."/>
            <person name="Lipzen A."/>
            <person name="Sullivan W."/>
            <person name="Andreopoulos W.B."/>
            <person name="Clum A."/>
            <person name="Lindquist E."/>
            <person name="Daum C."/>
            <person name="Ramamoorthy G.K."/>
            <person name="Gryganskyi A."/>
            <person name="Culley D."/>
            <person name="Magnuson J.K."/>
            <person name="James T.Y."/>
            <person name="O'Malley M.A."/>
            <person name="Stajich J.E."/>
            <person name="Spatafora J.W."/>
            <person name="Visel A."/>
            <person name="Grigoriev I.V."/>
        </authorList>
    </citation>
    <scope>NUCLEOTIDE SEQUENCE [LARGE SCALE GENOMIC DNA]</scope>
    <source>
        <strain evidence="2 3">PL171</strain>
    </source>
</reference>
<comment type="caution">
    <text evidence="2">The sequence shown here is derived from an EMBL/GenBank/DDBJ whole genome shotgun (WGS) entry which is preliminary data.</text>
</comment>
<keyword evidence="1" id="KW-1133">Transmembrane helix</keyword>
<accession>A0A1Y2HXR3</accession>
<keyword evidence="1" id="KW-0472">Membrane</keyword>
<keyword evidence="1" id="KW-0812">Transmembrane</keyword>
<proteinExistence type="predicted"/>
<evidence type="ECO:0000313" key="3">
    <source>
        <dbReference type="Proteomes" id="UP000193411"/>
    </source>
</evidence>
<dbReference type="EMBL" id="MCFL01000008">
    <property type="protein sequence ID" value="ORZ38523.1"/>
    <property type="molecule type" value="Genomic_DNA"/>
</dbReference>
<name>A0A1Y2HXR3_9FUNG</name>
<protein>
    <submittedName>
        <fullName evidence="2">Uncharacterized protein</fullName>
    </submittedName>
</protein>
<evidence type="ECO:0000256" key="1">
    <source>
        <dbReference type="SAM" id="Phobius"/>
    </source>
</evidence>
<feature type="transmembrane region" description="Helical" evidence="1">
    <location>
        <begin position="77"/>
        <end position="98"/>
    </location>
</feature>